<keyword evidence="1" id="KW-0547">Nucleotide-binding</keyword>
<dbReference type="InterPro" id="IPR031879">
    <property type="entry name" value="FANCM-MHF-bd"/>
</dbReference>
<dbReference type="InterPro" id="IPR006166">
    <property type="entry name" value="ERCC4_domain"/>
</dbReference>
<gene>
    <name evidence="8" type="ORF">JD844_020213</name>
</gene>
<dbReference type="Pfam" id="PF00271">
    <property type="entry name" value="Helicase_C"/>
    <property type="match status" value="1"/>
</dbReference>
<feature type="compositionally biased region" description="Basic and acidic residues" evidence="5">
    <location>
        <begin position="539"/>
        <end position="553"/>
    </location>
</feature>
<dbReference type="SMART" id="SM00490">
    <property type="entry name" value="HELICc"/>
    <property type="match status" value="1"/>
</dbReference>
<evidence type="ECO:0000256" key="4">
    <source>
        <dbReference type="ARBA" id="ARBA00022840"/>
    </source>
</evidence>
<dbReference type="InterPro" id="IPR039686">
    <property type="entry name" value="FANCM/Mph1-like_ID"/>
</dbReference>
<dbReference type="SUPFAM" id="SSF52980">
    <property type="entry name" value="Restriction endonuclease-like"/>
    <property type="match status" value="1"/>
</dbReference>
<dbReference type="Gene3D" id="1.20.1320.20">
    <property type="entry name" value="hef helicase domain"/>
    <property type="match status" value="1"/>
</dbReference>
<keyword evidence="6" id="KW-0812">Transmembrane</keyword>
<evidence type="ECO:0000256" key="2">
    <source>
        <dbReference type="ARBA" id="ARBA00022801"/>
    </source>
</evidence>
<feature type="region of interest" description="Disordered" evidence="5">
    <location>
        <begin position="1022"/>
        <end position="1051"/>
    </location>
</feature>
<keyword evidence="6" id="KW-1133">Transmembrane helix</keyword>
<feature type="region of interest" description="Disordered" evidence="5">
    <location>
        <begin position="1112"/>
        <end position="1138"/>
    </location>
</feature>
<feature type="compositionally biased region" description="Polar residues" evidence="5">
    <location>
        <begin position="904"/>
        <end position="922"/>
    </location>
</feature>
<dbReference type="InterPro" id="IPR011335">
    <property type="entry name" value="Restrct_endonuc-II-like"/>
</dbReference>
<sequence>MKSLMDEEQDEDGECAYSHVTYRTPFVMDDKCSWLVYFRFLVCLLFYVQVLEAFAGRLIRLRVLSQREIPSLTKYQIILARDQFRKNPSSHFAGAQQGVIEGDFALCISLYHGYELLLQMGMRSLYIFLSGIMDGSKGMTRAKNELGRNEDFVMLYSQLESMFAETSVASADGNNTTLGTGNKKPFVYSHPKLKKLEEVVVEHFRSWKEHEDEKMAEGKPGDTRVMIFSSFRDSVQEIAEMLSQHFPVVKVMTFVGHSSSKGKGTKGFTEKEQLEVVKRFREGGYNTLVSTCVGEEGLDIGEVDLIVCFDAQKSPIRLVQRMGRTGRKRQGRIVVILSEGREERPQKSPAEGVHELSLTEWSLWQNRPFPTFLVDHSDRCRHFISVMDMIEQMRHEEGDCSYEQKIQPYFHWEDVDISDIQRKKNCYVAEIAQKTSLSRKTGVNASRAKCSSSSLEELDAECISLFKASSFKSVNRAQVPSAGTAAHTTEALSPSDSFSAGTLLPLVDNSKDQRLPEEDKENVDQSTRTCTLQKGKANHKNEGPREVQCHPEEEWSTQNKDSVDSGYGRFAEENSPLSSPLFYLPASEADLFVASDTNTDEDPSWQEDILMNVAKLLSQSPPSLNEVFDFEEKGDEEGQQIGSMLKCVSNLSSDSLPPENVVSFKNLPGAPHNISGHTRGHALCSLNCPLETSHDSEPSLSKISDLDWDEVFEISNEGQMEIQGGNLPVAKHGLNSLGKEADGEPQGTCISPGRNISPDQGTMLSLEGECLAENKYSPDGKGKKPLVFSDLCSQIISETSKTGIFEWPPLDEHVPVAQVEPAKSLVFHKKETLEAAGDVDLARGGEPQHHKDLYDASQELFSINFDLGFTVQESEDESPEQVSPGKDGKSHDATAHSISAEASPLQNVARKSSPTGSNAYFDQTKFSTPLHLPNQNSALPTIENVIPMTSPLMPAGQKEFLSPDSARPVFSTPTGRGVAPVRGTLVGPFTRKREGSPPVPVPCQVKSSVVKVLANSAFPGESFASQTKGKAGTKSLNGSDMLSAQGASSESEEEVVFLRKNKRKRMILTSPNNNSNDFESPIHTVKKRRHPLIASDLSDDDESTNLSEKLNQMLGDAKSRSRRPVQGMKRQKRKGNTVPEDAAKCFIDEEAELSEHGAMEVSSDESVHSQDELSSSLAQFLNDETEITQELNESEMQEVYLKSVRSPAAGNRYKMVHKGRHSLAVFSQIPEQDESYLADSFCVEDNEVDNPKSGSTEEEEEELCVNFDLLQEDSFVNGRKQYCTRRRKKLKERHKEEEEGQTHPLLPKKLSRVWILEDSSEDEGGVSSERGVTEPTAIIKAKRGAHDIPSLALDTSQDPRPLAPETCHLPPESRAHSLLEQKASFSEELDFRPQCKGSGQKEAMAGNLWATTKLVEKPSEHIAAPSSSSATRLSPGSVKNEAALCILADSCEIASGPDVISTLKAVHGIKVQVCSLGGCDYVVSNRLAVERKCQAELLSYEHRNKVAQKVQQMKSKFDRICIIVEKERLKAGWFPPPLPH</sequence>
<keyword evidence="2" id="KW-0378">Hydrolase</keyword>
<dbReference type="SUPFAM" id="SSF52540">
    <property type="entry name" value="P-loop containing nucleoside triphosphate hydrolases"/>
    <property type="match status" value="1"/>
</dbReference>
<feature type="compositionally biased region" description="Polar residues" evidence="5">
    <location>
        <begin position="1023"/>
        <end position="1047"/>
    </location>
</feature>
<dbReference type="CDD" id="cd12091">
    <property type="entry name" value="FANCM_ID"/>
    <property type="match status" value="1"/>
</dbReference>
<feature type="region of interest" description="Disordered" evidence="5">
    <location>
        <begin position="873"/>
        <end position="922"/>
    </location>
</feature>
<feature type="region of interest" description="Disordered" evidence="5">
    <location>
        <begin position="1351"/>
        <end position="1375"/>
    </location>
</feature>
<dbReference type="Gene3D" id="3.40.50.10130">
    <property type="match status" value="1"/>
</dbReference>
<proteinExistence type="predicted"/>
<keyword evidence="4" id="KW-0067">ATP-binding</keyword>
<reference evidence="8 9" key="1">
    <citation type="journal article" date="2022" name="Gigascience">
        <title>A chromosome-level genome assembly and annotation of the desert horned lizard, Phrynosoma platyrhinos, provides insight into chromosomal rearrangements among reptiles.</title>
        <authorList>
            <person name="Koochekian N."/>
            <person name="Ascanio A."/>
            <person name="Farleigh K."/>
            <person name="Card D.C."/>
            <person name="Schield D.R."/>
            <person name="Castoe T.A."/>
            <person name="Jezkova T."/>
        </authorList>
    </citation>
    <scope>NUCLEOTIDE SEQUENCE [LARGE SCALE GENOMIC DNA]</scope>
    <source>
        <strain evidence="8">NK-2021</strain>
    </source>
</reference>
<evidence type="ECO:0000256" key="6">
    <source>
        <dbReference type="SAM" id="Phobius"/>
    </source>
</evidence>
<protein>
    <recommendedName>
        <fullName evidence="7">Helicase C-terminal domain-containing protein</fullName>
    </recommendedName>
</protein>
<dbReference type="PANTHER" id="PTHR14025:SF20">
    <property type="entry name" value="FANCONI ANEMIA GROUP M PROTEIN"/>
    <property type="match status" value="1"/>
</dbReference>
<evidence type="ECO:0000256" key="3">
    <source>
        <dbReference type="ARBA" id="ARBA00022806"/>
    </source>
</evidence>
<dbReference type="PROSITE" id="PS51194">
    <property type="entry name" value="HELICASE_CTER"/>
    <property type="match status" value="1"/>
</dbReference>
<dbReference type="EMBL" id="JAIPUX010003289">
    <property type="protein sequence ID" value="KAH0620199.1"/>
    <property type="molecule type" value="Genomic_DNA"/>
</dbReference>
<dbReference type="CDD" id="cd18801">
    <property type="entry name" value="SF2_C_FANCM_Hef"/>
    <property type="match status" value="1"/>
</dbReference>
<comment type="caution">
    <text evidence="8">The sequence shown here is derived from an EMBL/GenBank/DDBJ whole genome shotgun (WGS) entry which is preliminary data.</text>
</comment>
<dbReference type="Gene3D" id="3.40.50.300">
    <property type="entry name" value="P-loop containing nucleotide triphosphate hydrolases"/>
    <property type="match status" value="1"/>
</dbReference>
<keyword evidence="6" id="KW-0472">Membrane</keyword>
<dbReference type="InterPro" id="IPR001650">
    <property type="entry name" value="Helicase_C-like"/>
</dbReference>
<dbReference type="PANTHER" id="PTHR14025">
    <property type="entry name" value="FANCONI ANEMIA GROUP M FANCM FAMILY MEMBER"/>
    <property type="match status" value="1"/>
</dbReference>
<organism evidence="8 9">
    <name type="scientific">Phrynosoma platyrhinos</name>
    <name type="common">Desert horned lizard</name>
    <dbReference type="NCBI Taxonomy" id="52577"/>
    <lineage>
        <taxon>Eukaryota</taxon>
        <taxon>Metazoa</taxon>
        <taxon>Chordata</taxon>
        <taxon>Craniata</taxon>
        <taxon>Vertebrata</taxon>
        <taxon>Euteleostomi</taxon>
        <taxon>Lepidosauria</taxon>
        <taxon>Squamata</taxon>
        <taxon>Bifurcata</taxon>
        <taxon>Unidentata</taxon>
        <taxon>Episquamata</taxon>
        <taxon>Toxicofera</taxon>
        <taxon>Iguania</taxon>
        <taxon>Phrynosomatidae</taxon>
        <taxon>Phrynosomatinae</taxon>
        <taxon>Phrynosoma</taxon>
    </lineage>
</organism>
<evidence type="ECO:0000313" key="8">
    <source>
        <dbReference type="EMBL" id="KAH0620199.1"/>
    </source>
</evidence>
<name>A0ABQ7SS88_PHRPL</name>
<keyword evidence="9" id="KW-1185">Reference proteome</keyword>
<dbReference type="InterPro" id="IPR027417">
    <property type="entry name" value="P-loop_NTPase"/>
</dbReference>
<evidence type="ECO:0000256" key="1">
    <source>
        <dbReference type="ARBA" id="ARBA00022741"/>
    </source>
</evidence>
<accession>A0ABQ7SS88</accession>
<feature type="domain" description="Helicase C-terminal" evidence="7">
    <location>
        <begin position="195"/>
        <end position="369"/>
    </location>
</feature>
<dbReference type="Proteomes" id="UP000826234">
    <property type="component" value="Unassembled WGS sequence"/>
</dbReference>
<keyword evidence="3" id="KW-0347">Helicase</keyword>
<evidence type="ECO:0000313" key="9">
    <source>
        <dbReference type="Proteomes" id="UP000826234"/>
    </source>
</evidence>
<evidence type="ECO:0000259" key="7">
    <source>
        <dbReference type="PROSITE" id="PS51194"/>
    </source>
</evidence>
<dbReference type="Pfam" id="PF16783">
    <property type="entry name" value="FANCM-MHF_bd"/>
    <property type="match status" value="1"/>
</dbReference>
<feature type="region of interest" description="Disordered" evidence="5">
    <location>
        <begin position="508"/>
        <end position="564"/>
    </location>
</feature>
<evidence type="ECO:0000256" key="5">
    <source>
        <dbReference type="SAM" id="MobiDB-lite"/>
    </source>
</evidence>
<feature type="transmembrane region" description="Helical" evidence="6">
    <location>
        <begin position="34"/>
        <end position="55"/>
    </location>
</feature>
<dbReference type="SMART" id="SM00891">
    <property type="entry name" value="ERCC4"/>
    <property type="match status" value="1"/>
</dbReference>